<evidence type="ECO:0000313" key="2">
    <source>
        <dbReference type="Proteomes" id="UP000663908"/>
    </source>
</evidence>
<proteinExistence type="predicted"/>
<dbReference type="EMBL" id="CP071839">
    <property type="protein sequence ID" value="QTD98836.1"/>
    <property type="molecule type" value="Genomic_DNA"/>
</dbReference>
<dbReference type="Proteomes" id="UP000663908">
    <property type="component" value="Chromosome"/>
</dbReference>
<name>A0ABX7TTR1_STRCY</name>
<keyword evidence="2" id="KW-1185">Reference proteome</keyword>
<evidence type="ECO:0008006" key="3">
    <source>
        <dbReference type="Google" id="ProtNLM"/>
    </source>
</evidence>
<evidence type="ECO:0000313" key="1">
    <source>
        <dbReference type="EMBL" id="QTD98836.1"/>
    </source>
</evidence>
<gene>
    <name evidence="1" type="ORF">S1361_15895</name>
</gene>
<protein>
    <recommendedName>
        <fullName evidence="3">MFS transporter</fullName>
    </recommendedName>
</protein>
<dbReference type="RefSeq" id="WP_279577612.1">
    <property type="nucleotide sequence ID" value="NZ_CP071839.1"/>
</dbReference>
<sequence length="41" mass="4073">MSTPPPGDLRDEPAPGVGGLSRWILLSAAASAGVLGGIHFT</sequence>
<organism evidence="1 2">
    <name type="scientific">Streptomyces cyanogenus</name>
    <dbReference type="NCBI Taxonomy" id="80860"/>
    <lineage>
        <taxon>Bacteria</taxon>
        <taxon>Bacillati</taxon>
        <taxon>Actinomycetota</taxon>
        <taxon>Actinomycetes</taxon>
        <taxon>Kitasatosporales</taxon>
        <taxon>Streptomycetaceae</taxon>
        <taxon>Streptomyces</taxon>
    </lineage>
</organism>
<accession>A0ABX7TTR1</accession>
<reference evidence="1 2" key="1">
    <citation type="submission" date="2021-03" db="EMBL/GenBank/DDBJ databases">
        <title>Complete genome sequence of Streptomyces cyanogenus S136, producer of anticancer angucycline landomycin A.</title>
        <authorList>
            <person name="Hrab P."/>
            <person name="Ruckert C."/>
            <person name="Busche T."/>
            <person name="Ostash I."/>
            <person name="Kalinowski J."/>
            <person name="Fedorenko V."/>
            <person name="Yushchuk O."/>
            <person name="Ostash B."/>
        </authorList>
    </citation>
    <scope>NUCLEOTIDE SEQUENCE [LARGE SCALE GENOMIC DNA]</scope>
    <source>
        <strain evidence="1 2">S136</strain>
    </source>
</reference>